<gene>
    <name evidence="1" type="primary">UTP18_1</name>
    <name evidence="1" type="ORF">EV182_005050</name>
</gene>
<name>A0ACC1HBK1_9FUNG</name>
<dbReference type="EMBL" id="JAMZIH010006834">
    <property type="protein sequence ID" value="KAJ1673532.1"/>
    <property type="molecule type" value="Genomic_DNA"/>
</dbReference>
<evidence type="ECO:0000313" key="1">
    <source>
        <dbReference type="EMBL" id="KAJ1673532.1"/>
    </source>
</evidence>
<evidence type="ECO:0000313" key="2">
    <source>
        <dbReference type="Proteomes" id="UP001145114"/>
    </source>
</evidence>
<reference evidence="1" key="1">
    <citation type="submission" date="2022-06" db="EMBL/GenBank/DDBJ databases">
        <title>Phylogenomic reconstructions and comparative analyses of Kickxellomycotina fungi.</title>
        <authorList>
            <person name="Reynolds N.K."/>
            <person name="Stajich J.E."/>
            <person name="Barry K."/>
            <person name="Grigoriev I.V."/>
            <person name="Crous P."/>
            <person name="Smith M.E."/>
        </authorList>
    </citation>
    <scope>NUCLEOTIDE SEQUENCE</scope>
    <source>
        <strain evidence="1">RSA 2271</strain>
    </source>
</reference>
<protein>
    <submittedName>
        <fullName evidence="1">U3 snoRNP protein</fullName>
    </submittedName>
</protein>
<comment type="caution">
    <text evidence="1">The sequence shown here is derived from an EMBL/GenBank/DDBJ whole genome shotgun (WGS) entry which is preliminary data.</text>
</comment>
<proteinExistence type="predicted"/>
<sequence length="346" mass="39073">MDNVEVSFLKTSKSMISQAKITLPSQEIDIARLRNANQMAPAQAVVQRIQFHPTSSVILTAALDKTLRLFEVDGKVNQKVQSIYFKDMPIYNAQFISNGDEIVATGRRPFFYTVDVQRGTTHRVNGILGREEKSLERFVASPDGKTIAFPSNSGQIVLVSGKTKQWINTLQMNGTVKDVAWCKDSNYLWSIGMDAEVYQWDTRKGNECVQRWKDRDCYRPTCIASSPTSSFFACGDYSGIVNIYDSPMTQNDTRKPIKSVTNLTTPISEVLFNHDSQMLGIFSRNKKDQFKLVHLPSCTVFSNWPTHNTPLGYVQTFDFSPNSGFLGIGNDKGKVLLFRLKHYANY</sequence>
<organism evidence="1 2">
    <name type="scientific">Spiromyces aspiralis</name>
    <dbReference type="NCBI Taxonomy" id="68401"/>
    <lineage>
        <taxon>Eukaryota</taxon>
        <taxon>Fungi</taxon>
        <taxon>Fungi incertae sedis</taxon>
        <taxon>Zoopagomycota</taxon>
        <taxon>Kickxellomycotina</taxon>
        <taxon>Kickxellomycetes</taxon>
        <taxon>Kickxellales</taxon>
        <taxon>Kickxellaceae</taxon>
        <taxon>Spiromyces</taxon>
    </lineage>
</organism>
<dbReference type="Proteomes" id="UP001145114">
    <property type="component" value="Unassembled WGS sequence"/>
</dbReference>
<keyword evidence="2" id="KW-1185">Reference proteome</keyword>
<accession>A0ACC1HBK1</accession>